<reference evidence="14" key="1">
    <citation type="submission" date="2013-03" db="EMBL/GenBank/DDBJ databases">
        <title>The Genome Sequence of Anopheles epiroticus epiroticus2.</title>
        <authorList>
            <consortium name="The Broad Institute Genomics Platform"/>
            <person name="Neafsey D.E."/>
            <person name="Howell P."/>
            <person name="Walker B."/>
            <person name="Young S.K."/>
            <person name="Zeng Q."/>
            <person name="Gargeya S."/>
            <person name="Fitzgerald M."/>
            <person name="Haas B."/>
            <person name="Abouelleil A."/>
            <person name="Allen A.W."/>
            <person name="Alvarado L."/>
            <person name="Arachchi H.M."/>
            <person name="Berlin A.M."/>
            <person name="Chapman S.B."/>
            <person name="Gainer-Dewar J."/>
            <person name="Goldberg J."/>
            <person name="Griggs A."/>
            <person name="Gujja S."/>
            <person name="Hansen M."/>
            <person name="Howarth C."/>
            <person name="Imamovic A."/>
            <person name="Ireland A."/>
            <person name="Larimer J."/>
            <person name="McCowan C."/>
            <person name="Murphy C."/>
            <person name="Pearson M."/>
            <person name="Poon T.W."/>
            <person name="Priest M."/>
            <person name="Roberts A."/>
            <person name="Saif S."/>
            <person name="Shea T."/>
            <person name="Sisk P."/>
            <person name="Sykes S."/>
            <person name="Wortman J."/>
            <person name="Nusbaum C."/>
            <person name="Birren B."/>
        </authorList>
    </citation>
    <scope>NUCLEOTIDE SEQUENCE [LARGE SCALE GENOMIC DNA]</scope>
    <source>
        <strain evidence="14">Epiroticus2</strain>
    </source>
</reference>
<evidence type="ECO:0000256" key="1">
    <source>
        <dbReference type="ARBA" id="ARBA00004155"/>
    </source>
</evidence>
<dbReference type="STRING" id="199890.A0A182PGM6"/>
<keyword evidence="14" id="KW-1185">Reference proteome</keyword>
<keyword evidence="5" id="KW-0677">Repeat</keyword>
<evidence type="ECO:0000256" key="11">
    <source>
        <dbReference type="ARBA" id="ARBA00074957"/>
    </source>
</evidence>
<protein>
    <recommendedName>
        <fullName evidence="11">Cystinosin homolog</fullName>
    </recommendedName>
</protein>
<feature type="transmembrane region" description="Helical" evidence="12">
    <location>
        <begin position="159"/>
        <end position="180"/>
    </location>
</feature>
<dbReference type="Gene3D" id="1.20.1280.290">
    <property type="match status" value="3"/>
</dbReference>
<organism evidence="13 14">
    <name type="scientific">Anopheles epiroticus</name>
    <dbReference type="NCBI Taxonomy" id="199890"/>
    <lineage>
        <taxon>Eukaryota</taxon>
        <taxon>Metazoa</taxon>
        <taxon>Ecdysozoa</taxon>
        <taxon>Arthropoda</taxon>
        <taxon>Hexapoda</taxon>
        <taxon>Insecta</taxon>
        <taxon>Pterygota</taxon>
        <taxon>Neoptera</taxon>
        <taxon>Endopterygota</taxon>
        <taxon>Diptera</taxon>
        <taxon>Nematocera</taxon>
        <taxon>Culicoidea</taxon>
        <taxon>Culicidae</taxon>
        <taxon>Anophelinae</taxon>
        <taxon>Anopheles</taxon>
    </lineage>
</organism>
<feature type="transmembrane region" description="Helical" evidence="12">
    <location>
        <begin position="623"/>
        <end position="643"/>
    </location>
</feature>
<feature type="transmembrane region" description="Helical" evidence="12">
    <location>
        <begin position="73"/>
        <end position="94"/>
    </location>
</feature>
<dbReference type="Pfam" id="PF04193">
    <property type="entry name" value="PQ-loop"/>
    <property type="match status" value="4"/>
</dbReference>
<evidence type="ECO:0000256" key="10">
    <source>
        <dbReference type="ARBA" id="ARBA00048473"/>
    </source>
</evidence>
<evidence type="ECO:0000256" key="2">
    <source>
        <dbReference type="ARBA" id="ARBA00006855"/>
    </source>
</evidence>
<dbReference type="GO" id="GO:0015293">
    <property type="term" value="F:symporter activity"/>
    <property type="evidence" value="ECO:0007669"/>
    <property type="project" value="UniProtKB-KW"/>
</dbReference>
<dbReference type="EnsemblMetazoa" id="AEPI006085-RA">
    <property type="protein sequence ID" value="AEPI006085-PA"/>
    <property type="gene ID" value="AEPI006085"/>
</dbReference>
<dbReference type="Proteomes" id="UP000075885">
    <property type="component" value="Unassembled WGS sequence"/>
</dbReference>
<feature type="transmembrane region" description="Helical" evidence="12">
    <location>
        <begin position="526"/>
        <end position="546"/>
    </location>
</feature>
<dbReference type="SMART" id="SM00679">
    <property type="entry name" value="CTNS"/>
    <property type="match status" value="4"/>
</dbReference>
<feature type="transmembrane region" description="Helical" evidence="12">
    <location>
        <begin position="450"/>
        <end position="470"/>
    </location>
</feature>
<evidence type="ECO:0000256" key="12">
    <source>
        <dbReference type="SAM" id="Phobius"/>
    </source>
</evidence>
<comment type="subcellular location">
    <subcellularLocation>
        <location evidence="1">Lysosome membrane</location>
        <topology evidence="1">Multi-pass membrane protein</topology>
    </subcellularLocation>
</comment>
<comment type="similarity">
    <text evidence="2">Belongs to the cystinosin family.</text>
</comment>
<evidence type="ECO:0000256" key="3">
    <source>
        <dbReference type="ARBA" id="ARBA00022448"/>
    </source>
</evidence>
<sequence>QDAPNLTVTWEADEEIKLIPAIITITECKNESFLIEVSSSKQGRFLIRPIIIANDANDLDDSRLFLQLKVAQYRPLIIISMLIGWTYTFCWTVGDYFQAWTSYRRKSVVGLSIDFLYMNIVGNCCYATFNVLLFCSKFIEAEYFRRHPFGLNPVVPNDVGYAVHAVFGNLVLIVQCCIYHNGGNVISTAVKLLISGYVLMVSLFCAFAAWDQMHWLDFLYVLSYVKLSTNLIKYIPQVLMNYRRKSTEGFSISNRLLDLAGGLLSLLQMVLNCWNYDDWQSIVGSPQILWWIVLGIAAGGETDAYNLSLSLVPQSVVVTFGETAAFSIEANGYVSSPLDLQLYWPQDDAMQMDSNQTIFFTEGWNNHTVPLMIEPIKQGRFIVQPRVEPAGIVDETRLFLLIKVAMFKPLIIISLMVGWAYTACWSAGYYPQIWANYRRQSVVGLSFDYLYINIVGHICYVAFNAFLYWNSFVEEEYYRRHPFGLNPVIGNDIGFAVHAVFGTGFTIYQCCIYETGGNCVSRPAKAIIAAYLLIIVVTMGCAMGDVMHWLDFLYILSYIKLSTTMFKYFPQAYINYRRKSTKGFEISNRLFDLAGGLFSLLQMVINAWNFDDWRSIGGDPVKFGLGIFSILFDFVFMFQHYVLY</sequence>
<keyword evidence="8 12" id="KW-0472">Membrane</keyword>
<keyword evidence="9" id="KW-0458">Lysosome</keyword>
<dbReference type="InterPro" id="IPR006603">
    <property type="entry name" value="PQ-loop_rpt"/>
</dbReference>
<keyword evidence="4 12" id="KW-0812">Transmembrane</keyword>
<feature type="transmembrane region" description="Helical" evidence="12">
    <location>
        <begin position="552"/>
        <end position="569"/>
    </location>
</feature>
<evidence type="ECO:0000256" key="4">
    <source>
        <dbReference type="ARBA" id="ARBA00022692"/>
    </source>
</evidence>
<dbReference type="GO" id="GO:0015184">
    <property type="term" value="F:L-cystine transmembrane transporter activity"/>
    <property type="evidence" value="ECO:0007669"/>
    <property type="project" value="TreeGrafter"/>
</dbReference>
<comment type="catalytic activity">
    <reaction evidence="10">
        <text>L-cystine(out) + H(+)(out) = L-cystine(in) + H(+)(in)</text>
        <dbReference type="Rhea" id="RHEA:66172"/>
        <dbReference type="ChEBI" id="CHEBI:15378"/>
        <dbReference type="ChEBI" id="CHEBI:35491"/>
    </reaction>
    <physiologicalReaction direction="left-to-right" evidence="10">
        <dbReference type="Rhea" id="RHEA:66173"/>
    </physiologicalReaction>
</comment>
<dbReference type="FunFam" id="1.20.1280.290:FF:000018">
    <property type="entry name" value="Cystinosin homolog"/>
    <property type="match status" value="2"/>
</dbReference>
<evidence type="ECO:0000313" key="13">
    <source>
        <dbReference type="EnsemblMetazoa" id="AEPI006085-PA"/>
    </source>
</evidence>
<dbReference type="InterPro" id="IPR005282">
    <property type="entry name" value="LC_transporter"/>
</dbReference>
<dbReference type="GO" id="GO:0005765">
    <property type="term" value="C:lysosomal membrane"/>
    <property type="evidence" value="ECO:0007669"/>
    <property type="project" value="UniProtKB-SubCell"/>
</dbReference>
<dbReference type="PANTHER" id="PTHR13131:SF5">
    <property type="entry name" value="CYSTINOSIN"/>
    <property type="match status" value="1"/>
</dbReference>
<evidence type="ECO:0000256" key="6">
    <source>
        <dbReference type="ARBA" id="ARBA00022847"/>
    </source>
</evidence>
<keyword evidence="6" id="KW-0769">Symport</keyword>
<evidence type="ECO:0000256" key="9">
    <source>
        <dbReference type="ARBA" id="ARBA00023228"/>
    </source>
</evidence>
<evidence type="ECO:0000313" key="14">
    <source>
        <dbReference type="Proteomes" id="UP000075885"/>
    </source>
</evidence>
<dbReference type="PANTHER" id="PTHR13131">
    <property type="entry name" value="CYSTINOSIN"/>
    <property type="match status" value="1"/>
</dbReference>
<accession>A0A182PGM6</accession>
<dbReference type="VEuPathDB" id="VectorBase:AEPI006085"/>
<dbReference type="NCBIfam" id="TIGR00951">
    <property type="entry name" value="2A43"/>
    <property type="match status" value="1"/>
</dbReference>
<feature type="transmembrane region" description="Helical" evidence="12">
    <location>
        <begin position="590"/>
        <end position="608"/>
    </location>
</feature>
<evidence type="ECO:0000256" key="8">
    <source>
        <dbReference type="ARBA" id="ARBA00023136"/>
    </source>
</evidence>
<keyword evidence="7 12" id="KW-1133">Transmembrane helix</keyword>
<feature type="transmembrane region" description="Helical" evidence="12">
    <location>
        <begin position="410"/>
        <end position="430"/>
    </location>
</feature>
<dbReference type="FunFam" id="1.20.1280.290:FF:000016">
    <property type="entry name" value="Cystinosin homolog"/>
    <property type="match status" value="1"/>
</dbReference>
<proteinExistence type="inferred from homology"/>
<dbReference type="AlphaFoldDB" id="A0A182PGM6"/>
<evidence type="ECO:0000256" key="5">
    <source>
        <dbReference type="ARBA" id="ARBA00022737"/>
    </source>
</evidence>
<feature type="transmembrane region" description="Helical" evidence="12">
    <location>
        <begin position="192"/>
        <end position="210"/>
    </location>
</feature>
<evidence type="ECO:0000256" key="7">
    <source>
        <dbReference type="ARBA" id="ARBA00022989"/>
    </source>
</evidence>
<reference evidence="13" key="2">
    <citation type="submission" date="2020-05" db="UniProtKB">
        <authorList>
            <consortium name="EnsemblMetazoa"/>
        </authorList>
    </citation>
    <scope>IDENTIFICATION</scope>
    <source>
        <strain evidence="13">Epiroticus2</strain>
    </source>
</reference>
<feature type="transmembrane region" description="Helical" evidence="12">
    <location>
        <begin position="115"/>
        <end position="139"/>
    </location>
</feature>
<name>A0A182PGM6_9DIPT</name>
<keyword evidence="3" id="KW-0813">Transport</keyword>